<keyword evidence="7" id="KW-0732">Signal</keyword>
<dbReference type="PANTHER" id="PTHR39469">
    <property type="entry name" value="CHROMOSOME 1, WHOLE GENOME SHOTGUN SEQUENCE"/>
    <property type="match status" value="1"/>
</dbReference>
<feature type="compositionally biased region" description="Polar residues" evidence="5">
    <location>
        <begin position="918"/>
        <end position="931"/>
    </location>
</feature>
<evidence type="ECO:0000256" key="3">
    <source>
        <dbReference type="ARBA" id="ARBA00022989"/>
    </source>
</evidence>
<comment type="subcellular location">
    <subcellularLocation>
        <location evidence="1">Membrane</location>
        <topology evidence="1">Multi-pass membrane protein</topology>
    </subcellularLocation>
</comment>
<evidence type="ECO:0000256" key="6">
    <source>
        <dbReference type="SAM" id="Phobius"/>
    </source>
</evidence>
<evidence type="ECO:0000259" key="8">
    <source>
        <dbReference type="Pfam" id="PF13886"/>
    </source>
</evidence>
<keyword evidence="3 6" id="KW-1133">Transmembrane helix</keyword>
<feature type="region of interest" description="Disordered" evidence="5">
    <location>
        <begin position="1083"/>
        <end position="1106"/>
    </location>
</feature>
<proteinExistence type="predicted"/>
<keyword evidence="4 6" id="KW-0472">Membrane</keyword>
<evidence type="ECO:0000313" key="10">
    <source>
        <dbReference type="Proteomes" id="UP001174934"/>
    </source>
</evidence>
<feature type="transmembrane region" description="Helical" evidence="6">
    <location>
        <begin position="149"/>
        <end position="170"/>
    </location>
</feature>
<reference evidence="9" key="1">
    <citation type="submission" date="2023-06" db="EMBL/GenBank/DDBJ databases">
        <title>Genome-scale phylogeny and comparative genomics of the fungal order Sordariales.</title>
        <authorList>
            <consortium name="Lawrence Berkeley National Laboratory"/>
            <person name="Hensen N."/>
            <person name="Bonometti L."/>
            <person name="Westerberg I."/>
            <person name="Brannstrom I.O."/>
            <person name="Guillou S."/>
            <person name="Cros-Aarteil S."/>
            <person name="Calhoun S."/>
            <person name="Haridas S."/>
            <person name="Kuo A."/>
            <person name="Mondo S."/>
            <person name="Pangilinan J."/>
            <person name="Riley R."/>
            <person name="LaButti K."/>
            <person name="Andreopoulos B."/>
            <person name="Lipzen A."/>
            <person name="Chen C."/>
            <person name="Yanf M."/>
            <person name="Daum C."/>
            <person name="Ng V."/>
            <person name="Clum A."/>
            <person name="Steindorff A."/>
            <person name="Ohm R."/>
            <person name="Martin F."/>
            <person name="Silar P."/>
            <person name="Natvig D."/>
            <person name="Lalanne C."/>
            <person name="Gautier V."/>
            <person name="Ament-velasquez S.L."/>
            <person name="Kruys A."/>
            <person name="Hutchinson M.I."/>
            <person name="Powell A.J."/>
            <person name="Barry K."/>
            <person name="Miller A.N."/>
            <person name="Grigoriev I.V."/>
            <person name="Debuchy R."/>
            <person name="Gladieux P."/>
            <person name="Thoren M.H."/>
            <person name="Johannesson H."/>
        </authorList>
    </citation>
    <scope>NUCLEOTIDE SEQUENCE</scope>
    <source>
        <strain evidence="9">SMH3391-2</strain>
    </source>
</reference>
<feature type="compositionally biased region" description="Polar residues" evidence="5">
    <location>
        <begin position="1086"/>
        <end position="1096"/>
    </location>
</feature>
<dbReference type="EMBL" id="JAULSR010000002">
    <property type="protein sequence ID" value="KAK0629722.1"/>
    <property type="molecule type" value="Genomic_DNA"/>
</dbReference>
<feature type="region of interest" description="Disordered" evidence="5">
    <location>
        <begin position="858"/>
        <end position="881"/>
    </location>
</feature>
<feature type="transmembrane region" description="Helical" evidence="6">
    <location>
        <begin position="231"/>
        <end position="250"/>
    </location>
</feature>
<feature type="transmembrane region" description="Helical" evidence="6">
    <location>
        <begin position="176"/>
        <end position="199"/>
    </location>
</feature>
<feature type="region of interest" description="Disordered" evidence="5">
    <location>
        <begin position="533"/>
        <end position="562"/>
    </location>
</feature>
<feature type="region of interest" description="Disordered" evidence="5">
    <location>
        <begin position="897"/>
        <end position="931"/>
    </location>
</feature>
<sequence>MKISNYHCARALLYLSLFINQAAGGMVRHSRRDESDTPTTVEPSLTPIDSEQGSTISPTLSATGTISSRSSIATTTASHMTSSATTATAAVQTTLGGVNSTLFNTTTIPLGQLPLEAVITPGWAVAGVILLSAGVVYALVGIKTKWLHTFFSSAFLASLGTTVLIVYVMTPPVSNAIQGAYVVGVVCTGLIMGGLAIIFKEITECLGCLLGGFCLSMWLLTLRPGGLIEPTGGKVAFVAAIALTAFGLYFTRWTRTYGLIACNCFSGATAAVLGIDCFSRAGYKEFWAYIWALNDNLFPLGTSTYPLTRGIRVELAVTILIFLAGIVSQLKLWRIIKDRRDRRNAELAVHERGLRVEEEKVGREVEESTSRERRVWERVHGDGAVSPLGGSGDSGVGDMESEKRLRHSQNSNGLAVPVLMQLESPVELDGESGFAEYLTRRASTILSFSKPIAAERVISRHDSDGRVTVMVARDDAPSEPTAESSVTQDVEAGYLDGGRLVSTPTAAQDQRRGSHPTNLSPIVVPLPFSVRPVRDEADRSSAATFADEEEDEQAQSKIQARDRLGDGLVRKLPNGSVKLFRSLSQRSACSQKDHNGTAGKSSEGLLEPAQGIREETDSIVVNMDDTSSNDCATSPGDEKCARDIGVGAKSDVKPEGDGKKNPAAEWISSPLATWLGEAAGRSGIAKEETVAAGASSSVGQDIKSEVDTKFRELDAACLEEMSSGQAWEEQPHHRRRVSAASIDSVPASLKGNLLPALSRVAMSYRTNEWAKHLSGAETPKPDTLQIPDFAEEASETPTLNEEPAPLNVEQLQQTAENAAPPPAAPRSGSALSNCMSPLHAISRTSSWASLSGYPEISSFPASPNPEPLNRNRGGIPYRSMSGTLRAGASRLFAEPIAEEGDGEPSQHAPMPVYEEGDNSTAHEPTPRELSSSASAPNLLIWPAQLPAANSYQTLIGMREQLLRSKVSFQGPFGPPGPDMPSDSGNVYKYPLHQPAVGSSSSNSPVPTVDYDDIPLSQRRVMMRQSSLNLAHKGRSRHSLTQKGVTADATMFNSHQPSRHGHAAPEAVRRAQLANFRNSVAADLRSASPTDIQSPLSPQLGHHPSLTDRHTSLLASASMGSLRGAYGRDSNNINAGYSTPIIQRSIELQRNYMLGQKEAEAQRKETERLEYERGQREFKERMRNGSLLEAHQHAMRRLQGGARPI</sequence>
<organism evidence="9 10">
    <name type="scientific">Bombardia bombarda</name>
    <dbReference type="NCBI Taxonomy" id="252184"/>
    <lineage>
        <taxon>Eukaryota</taxon>
        <taxon>Fungi</taxon>
        <taxon>Dikarya</taxon>
        <taxon>Ascomycota</taxon>
        <taxon>Pezizomycotina</taxon>
        <taxon>Sordariomycetes</taxon>
        <taxon>Sordariomycetidae</taxon>
        <taxon>Sordariales</taxon>
        <taxon>Lasiosphaeriaceae</taxon>
        <taxon>Bombardia</taxon>
    </lineage>
</organism>
<dbReference type="AlphaFoldDB" id="A0AA40C953"/>
<name>A0AA40C953_9PEZI</name>
<keyword evidence="10" id="KW-1185">Reference proteome</keyword>
<feature type="signal peptide" evidence="7">
    <location>
        <begin position="1"/>
        <end position="24"/>
    </location>
</feature>
<feature type="region of interest" description="Disordered" evidence="5">
    <location>
        <begin position="585"/>
        <end position="610"/>
    </location>
</feature>
<dbReference type="Pfam" id="PF13886">
    <property type="entry name" value="TM7S3_TM198"/>
    <property type="match status" value="1"/>
</dbReference>
<dbReference type="InterPro" id="IPR025256">
    <property type="entry name" value="TM7S3/TM198-like_dom"/>
</dbReference>
<feature type="transmembrane region" description="Helical" evidence="6">
    <location>
        <begin position="123"/>
        <end position="142"/>
    </location>
</feature>
<feature type="chain" id="PRO_5041309553" description="TM7S3/TM198-like domain-containing protein" evidence="7">
    <location>
        <begin position="25"/>
        <end position="1204"/>
    </location>
</feature>
<gene>
    <name evidence="9" type="ORF">B0T17DRAFT_506246</name>
</gene>
<evidence type="ECO:0000256" key="7">
    <source>
        <dbReference type="SAM" id="SignalP"/>
    </source>
</evidence>
<evidence type="ECO:0000256" key="2">
    <source>
        <dbReference type="ARBA" id="ARBA00022692"/>
    </source>
</evidence>
<dbReference type="GO" id="GO:0016020">
    <property type="term" value="C:membrane"/>
    <property type="evidence" value="ECO:0007669"/>
    <property type="project" value="UniProtKB-SubCell"/>
</dbReference>
<accession>A0AA40C953</accession>
<evidence type="ECO:0000256" key="1">
    <source>
        <dbReference type="ARBA" id="ARBA00004141"/>
    </source>
</evidence>
<feature type="compositionally biased region" description="Polar residues" evidence="5">
    <location>
        <begin position="37"/>
        <end position="60"/>
    </location>
</feature>
<keyword evidence="2 6" id="KW-0812">Transmembrane</keyword>
<comment type="caution">
    <text evidence="9">The sequence shown here is derived from an EMBL/GenBank/DDBJ whole genome shotgun (WGS) entry which is preliminary data.</text>
</comment>
<feature type="transmembrane region" description="Helical" evidence="6">
    <location>
        <begin position="315"/>
        <end position="333"/>
    </location>
</feature>
<protein>
    <recommendedName>
        <fullName evidence="8">TM7S3/TM198-like domain-containing protein</fullName>
    </recommendedName>
</protein>
<feature type="region of interest" description="Disordered" evidence="5">
    <location>
        <begin position="504"/>
        <end position="523"/>
    </location>
</feature>
<evidence type="ECO:0000313" key="9">
    <source>
        <dbReference type="EMBL" id="KAK0629722.1"/>
    </source>
</evidence>
<feature type="region of interest" description="Disordered" evidence="5">
    <location>
        <begin position="623"/>
        <end position="663"/>
    </location>
</feature>
<feature type="domain" description="TM7S3/TM198-like" evidence="8">
    <location>
        <begin position="127"/>
        <end position="330"/>
    </location>
</feature>
<feature type="compositionally biased region" description="Basic and acidic residues" evidence="5">
    <location>
        <begin position="650"/>
        <end position="662"/>
    </location>
</feature>
<feature type="region of interest" description="Disordered" evidence="5">
    <location>
        <begin position="29"/>
        <end position="63"/>
    </location>
</feature>
<feature type="transmembrane region" description="Helical" evidence="6">
    <location>
        <begin position="206"/>
        <end position="225"/>
    </location>
</feature>
<evidence type="ECO:0000256" key="4">
    <source>
        <dbReference type="ARBA" id="ARBA00023136"/>
    </source>
</evidence>
<dbReference type="Proteomes" id="UP001174934">
    <property type="component" value="Unassembled WGS sequence"/>
</dbReference>
<dbReference type="PANTHER" id="PTHR39469:SF1">
    <property type="entry name" value="DUF4203 DOMAIN-CONTAINING PROTEIN"/>
    <property type="match status" value="1"/>
</dbReference>
<evidence type="ECO:0000256" key="5">
    <source>
        <dbReference type="SAM" id="MobiDB-lite"/>
    </source>
</evidence>